<dbReference type="InterPro" id="IPR005123">
    <property type="entry name" value="Oxoglu/Fe-dep_dioxygenase_dom"/>
</dbReference>
<dbReference type="PANTHER" id="PTHR47990">
    <property type="entry name" value="2-OXOGLUTARATE (2OG) AND FE(II)-DEPENDENT OXYGENASE SUPERFAMILY PROTEIN-RELATED"/>
    <property type="match status" value="1"/>
</dbReference>
<sequence>MQVHTDSSVISILNRNQVGGLEIPKDDKWLLVQPTLNELIAISDDEYTSVEHKVKPNKQDERFSVCYFVFPAEDSVIGSSKYEPFTYKDFQAQAQHNVKTLGFKVGLERFKNP</sequence>
<evidence type="ECO:0000313" key="3">
    <source>
        <dbReference type="Proteomes" id="UP001281410"/>
    </source>
</evidence>
<dbReference type="InterPro" id="IPR050231">
    <property type="entry name" value="Iron_ascorbate_oxido_reductase"/>
</dbReference>
<organism evidence="2 3">
    <name type="scientific">Dipteronia sinensis</name>
    <dbReference type="NCBI Taxonomy" id="43782"/>
    <lineage>
        <taxon>Eukaryota</taxon>
        <taxon>Viridiplantae</taxon>
        <taxon>Streptophyta</taxon>
        <taxon>Embryophyta</taxon>
        <taxon>Tracheophyta</taxon>
        <taxon>Spermatophyta</taxon>
        <taxon>Magnoliopsida</taxon>
        <taxon>eudicotyledons</taxon>
        <taxon>Gunneridae</taxon>
        <taxon>Pentapetalae</taxon>
        <taxon>rosids</taxon>
        <taxon>malvids</taxon>
        <taxon>Sapindales</taxon>
        <taxon>Sapindaceae</taxon>
        <taxon>Hippocastanoideae</taxon>
        <taxon>Acereae</taxon>
        <taxon>Dipteronia</taxon>
    </lineage>
</organism>
<evidence type="ECO:0000313" key="2">
    <source>
        <dbReference type="EMBL" id="KAK3206561.1"/>
    </source>
</evidence>
<protein>
    <recommendedName>
        <fullName evidence="1">Fe2OG dioxygenase domain-containing protein</fullName>
    </recommendedName>
</protein>
<dbReference type="EMBL" id="JANJYJ010000006">
    <property type="protein sequence ID" value="KAK3206561.1"/>
    <property type="molecule type" value="Genomic_DNA"/>
</dbReference>
<name>A0AAE0E454_9ROSI</name>
<gene>
    <name evidence="2" type="ORF">Dsin_020607</name>
</gene>
<dbReference type="InterPro" id="IPR027443">
    <property type="entry name" value="IPNS-like_sf"/>
</dbReference>
<dbReference type="PROSITE" id="PS51471">
    <property type="entry name" value="FE2OG_OXY"/>
    <property type="match status" value="1"/>
</dbReference>
<proteinExistence type="predicted"/>
<feature type="domain" description="Fe2OG dioxygenase" evidence="1">
    <location>
        <begin position="1"/>
        <end position="71"/>
    </location>
</feature>
<comment type="caution">
    <text evidence="2">The sequence shown here is derived from an EMBL/GenBank/DDBJ whole genome shotgun (WGS) entry which is preliminary data.</text>
</comment>
<accession>A0AAE0E454</accession>
<evidence type="ECO:0000259" key="1">
    <source>
        <dbReference type="PROSITE" id="PS51471"/>
    </source>
</evidence>
<keyword evidence="3" id="KW-1185">Reference proteome</keyword>
<reference evidence="2" key="1">
    <citation type="journal article" date="2023" name="Plant J.">
        <title>Genome sequences and population genomics provide insights into the demographic history, inbreeding, and mutation load of two 'living fossil' tree species of Dipteronia.</title>
        <authorList>
            <person name="Feng Y."/>
            <person name="Comes H.P."/>
            <person name="Chen J."/>
            <person name="Zhu S."/>
            <person name="Lu R."/>
            <person name="Zhang X."/>
            <person name="Li P."/>
            <person name="Qiu J."/>
            <person name="Olsen K.M."/>
            <person name="Qiu Y."/>
        </authorList>
    </citation>
    <scope>NUCLEOTIDE SEQUENCE</scope>
    <source>
        <strain evidence="2">NBL</strain>
    </source>
</reference>
<dbReference type="AlphaFoldDB" id="A0AAE0E454"/>
<dbReference type="Proteomes" id="UP001281410">
    <property type="component" value="Unassembled WGS sequence"/>
</dbReference>
<dbReference type="SUPFAM" id="SSF51197">
    <property type="entry name" value="Clavaminate synthase-like"/>
    <property type="match status" value="1"/>
</dbReference>
<dbReference type="Gene3D" id="2.60.120.330">
    <property type="entry name" value="B-lactam Antibiotic, Isopenicillin N Synthase, Chain"/>
    <property type="match status" value="1"/>
</dbReference>
<dbReference type="InterPro" id="IPR044861">
    <property type="entry name" value="IPNS-like_FE2OG_OXY"/>
</dbReference>
<dbReference type="Pfam" id="PF03171">
    <property type="entry name" value="2OG-FeII_Oxy"/>
    <property type="match status" value="1"/>
</dbReference>